<dbReference type="PROSITE" id="PS00463">
    <property type="entry name" value="ZN2_CY6_FUNGAL_1"/>
    <property type="match status" value="1"/>
</dbReference>
<dbReference type="GO" id="GO:0045122">
    <property type="term" value="P:aflatoxin biosynthetic process"/>
    <property type="evidence" value="ECO:0007669"/>
    <property type="project" value="InterPro"/>
</dbReference>
<keyword evidence="9" id="KW-1185">Reference proteome</keyword>
<dbReference type="InterPro" id="IPR050675">
    <property type="entry name" value="OAF3"/>
</dbReference>
<dbReference type="AlphaFoldDB" id="A0A9W8NNV3"/>
<evidence type="ECO:0000313" key="8">
    <source>
        <dbReference type="EMBL" id="KAJ3579882.1"/>
    </source>
</evidence>
<evidence type="ECO:0000256" key="3">
    <source>
        <dbReference type="ARBA" id="ARBA00023125"/>
    </source>
</evidence>
<keyword evidence="1" id="KW-0479">Metal-binding</keyword>
<evidence type="ECO:0000259" key="7">
    <source>
        <dbReference type="PROSITE" id="PS50048"/>
    </source>
</evidence>
<dbReference type="PANTHER" id="PTHR31069:SF31">
    <property type="entry name" value="MONODICTYPHENONE CLUSTER TRANSCRIPTION FACTOR-RELATED"/>
    <property type="match status" value="1"/>
</dbReference>
<dbReference type="InterPro" id="IPR013700">
    <property type="entry name" value="AflR"/>
</dbReference>
<evidence type="ECO:0000313" key="9">
    <source>
        <dbReference type="Proteomes" id="UP001148614"/>
    </source>
</evidence>
<dbReference type="InterPro" id="IPR001138">
    <property type="entry name" value="Zn2Cys6_DnaBD"/>
</dbReference>
<evidence type="ECO:0000256" key="6">
    <source>
        <dbReference type="SAM" id="MobiDB-lite"/>
    </source>
</evidence>
<dbReference type="Pfam" id="PF08493">
    <property type="entry name" value="AflR"/>
    <property type="match status" value="1"/>
</dbReference>
<dbReference type="PROSITE" id="PS50048">
    <property type="entry name" value="ZN2_CY6_FUNGAL_2"/>
    <property type="match status" value="1"/>
</dbReference>
<keyword evidence="5" id="KW-0539">Nucleus</keyword>
<keyword evidence="4" id="KW-0804">Transcription</keyword>
<evidence type="ECO:0000256" key="2">
    <source>
        <dbReference type="ARBA" id="ARBA00023015"/>
    </source>
</evidence>
<organism evidence="8 9">
    <name type="scientific">Xylaria arbuscula</name>
    <dbReference type="NCBI Taxonomy" id="114810"/>
    <lineage>
        <taxon>Eukaryota</taxon>
        <taxon>Fungi</taxon>
        <taxon>Dikarya</taxon>
        <taxon>Ascomycota</taxon>
        <taxon>Pezizomycotina</taxon>
        <taxon>Sordariomycetes</taxon>
        <taxon>Xylariomycetidae</taxon>
        <taxon>Xylariales</taxon>
        <taxon>Xylariaceae</taxon>
        <taxon>Xylaria</taxon>
    </lineage>
</organism>
<name>A0A9W8NNV3_9PEZI</name>
<dbReference type="GO" id="GO:0008270">
    <property type="term" value="F:zinc ion binding"/>
    <property type="evidence" value="ECO:0007669"/>
    <property type="project" value="InterPro"/>
</dbReference>
<dbReference type="Gene3D" id="4.10.240.10">
    <property type="entry name" value="Zn(2)-C6 fungal-type DNA-binding domain"/>
    <property type="match status" value="1"/>
</dbReference>
<proteinExistence type="predicted"/>
<dbReference type="VEuPathDB" id="FungiDB:F4678DRAFT_322637"/>
<dbReference type="InterPro" id="IPR036864">
    <property type="entry name" value="Zn2-C6_fun-type_DNA-bd_sf"/>
</dbReference>
<sequence>MASRHPSILPSPLKLRDSCCSCAKSKLRCGREKPACARCMRLGKRCDYIPCRRPGRARASPSENGERDDANHFIPTAKSIPSSSMTMPSTTLLPGVPEIPTIPGSYLYQDVFLESSWLTGETPTSSPLSFGTFLFDISGVSADSSMFNARGIAKHRELETTPAYQFVGLDHGYSMTPALMPSLLQGPMLDPQMIISPAQSLVDSTMDTQSEVSVTAAESPLDPQCSCLMRAFGLLHQLSLKSSKGTMLTSPLGQPERRTSGYSEAIYHGTRAKKEYLQDVISMVKCACSEDPHLLSIKSLLAFKLMGLYDVTSSGSEKMASANHCHLRQQMKFSSREGHSFLSHDEKIHIEDLHLVRQLVGFLSSRLRGLVAREPRQEHDSSNIDTNTSFASTAKMSGDIEDGDNLAMPTGLLRQLEIDLRQGLRRIFVGLGEMER</sequence>
<dbReference type="GO" id="GO:0000981">
    <property type="term" value="F:DNA-binding transcription factor activity, RNA polymerase II-specific"/>
    <property type="evidence" value="ECO:0007669"/>
    <property type="project" value="InterPro"/>
</dbReference>
<feature type="region of interest" description="Disordered" evidence="6">
    <location>
        <begin position="54"/>
        <end position="86"/>
    </location>
</feature>
<dbReference type="PRINTS" id="PR00755">
    <property type="entry name" value="AFLATOXINBRP"/>
</dbReference>
<evidence type="ECO:0000256" key="4">
    <source>
        <dbReference type="ARBA" id="ARBA00023163"/>
    </source>
</evidence>
<evidence type="ECO:0000256" key="5">
    <source>
        <dbReference type="ARBA" id="ARBA00023242"/>
    </source>
</evidence>
<keyword evidence="2" id="KW-0805">Transcription regulation</keyword>
<dbReference type="EMBL" id="JANPWZ010000049">
    <property type="protein sequence ID" value="KAJ3579882.1"/>
    <property type="molecule type" value="Genomic_DNA"/>
</dbReference>
<gene>
    <name evidence="8" type="ORF">NPX13_g689</name>
</gene>
<dbReference type="Proteomes" id="UP001148614">
    <property type="component" value="Unassembled WGS sequence"/>
</dbReference>
<dbReference type="CDD" id="cd00067">
    <property type="entry name" value="GAL4"/>
    <property type="match status" value="1"/>
</dbReference>
<dbReference type="PANTHER" id="PTHR31069">
    <property type="entry name" value="OLEATE-ACTIVATED TRANSCRIPTION FACTOR 1-RELATED"/>
    <property type="match status" value="1"/>
</dbReference>
<reference evidence="8" key="1">
    <citation type="submission" date="2022-07" db="EMBL/GenBank/DDBJ databases">
        <title>Genome Sequence of Xylaria arbuscula.</title>
        <authorList>
            <person name="Buettner E."/>
        </authorList>
    </citation>
    <scope>NUCLEOTIDE SEQUENCE</scope>
    <source>
        <strain evidence="8">VT107</strain>
    </source>
</reference>
<protein>
    <recommendedName>
        <fullName evidence="7">Zn(2)-C6 fungal-type domain-containing protein</fullName>
    </recommendedName>
</protein>
<evidence type="ECO:0000256" key="1">
    <source>
        <dbReference type="ARBA" id="ARBA00022723"/>
    </source>
</evidence>
<feature type="domain" description="Zn(2)-C6 fungal-type" evidence="7">
    <location>
        <begin position="18"/>
        <end position="48"/>
    </location>
</feature>
<dbReference type="GO" id="GO:0005634">
    <property type="term" value="C:nucleus"/>
    <property type="evidence" value="ECO:0007669"/>
    <property type="project" value="InterPro"/>
</dbReference>
<comment type="caution">
    <text evidence="8">The sequence shown here is derived from an EMBL/GenBank/DDBJ whole genome shotgun (WGS) entry which is preliminary data.</text>
</comment>
<accession>A0A9W8NNV3</accession>
<dbReference type="SUPFAM" id="SSF57701">
    <property type="entry name" value="Zn2/Cys6 DNA-binding domain"/>
    <property type="match status" value="1"/>
</dbReference>
<keyword evidence="3" id="KW-0238">DNA-binding</keyword>
<dbReference type="GO" id="GO:0003677">
    <property type="term" value="F:DNA binding"/>
    <property type="evidence" value="ECO:0007669"/>
    <property type="project" value="UniProtKB-KW"/>
</dbReference>